<evidence type="ECO:0000313" key="2">
    <source>
        <dbReference type="EMBL" id="KAG5832950.1"/>
    </source>
</evidence>
<accession>A0A9D3RK17</accession>
<reference evidence="2" key="1">
    <citation type="submission" date="2021-01" db="EMBL/GenBank/DDBJ databases">
        <title>A chromosome-scale assembly of European eel, Anguilla anguilla.</title>
        <authorList>
            <person name="Henkel C."/>
            <person name="Jong-Raadsen S.A."/>
            <person name="Dufour S."/>
            <person name="Weltzien F.-A."/>
            <person name="Palstra A.P."/>
            <person name="Pelster B."/>
            <person name="Spaink H.P."/>
            <person name="Van Den Thillart G.E."/>
            <person name="Jansen H."/>
            <person name="Zahm M."/>
            <person name="Klopp C."/>
            <person name="Cedric C."/>
            <person name="Louis A."/>
            <person name="Berthelot C."/>
            <person name="Parey E."/>
            <person name="Roest Crollius H."/>
            <person name="Montfort J."/>
            <person name="Robinson-Rechavi M."/>
            <person name="Bucao C."/>
            <person name="Bouchez O."/>
            <person name="Gislard M."/>
            <person name="Lluch J."/>
            <person name="Milhes M."/>
            <person name="Lampietro C."/>
            <person name="Lopez Roques C."/>
            <person name="Donnadieu C."/>
            <person name="Braasch I."/>
            <person name="Desvignes T."/>
            <person name="Postlethwait J."/>
            <person name="Bobe J."/>
            <person name="Guiguen Y."/>
            <person name="Dirks R."/>
        </authorList>
    </citation>
    <scope>NUCLEOTIDE SEQUENCE</scope>
    <source>
        <strain evidence="2">Tag_6206</strain>
        <tissue evidence="2">Liver</tissue>
    </source>
</reference>
<keyword evidence="3" id="KW-1185">Reference proteome</keyword>
<organism evidence="2 3">
    <name type="scientific">Anguilla anguilla</name>
    <name type="common">European freshwater eel</name>
    <name type="synonym">Muraena anguilla</name>
    <dbReference type="NCBI Taxonomy" id="7936"/>
    <lineage>
        <taxon>Eukaryota</taxon>
        <taxon>Metazoa</taxon>
        <taxon>Chordata</taxon>
        <taxon>Craniata</taxon>
        <taxon>Vertebrata</taxon>
        <taxon>Euteleostomi</taxon>
        <taxon>Actinopterygii</taxon>
        <taxon>Neopterygii</taxon>
        <taxon>Teleostei</taxon>
        <taxon>Anguilliformes</taxon>
        <taxon>Anguillidae</taxon>
        <taxon>Anguilla</taxon>
    </lineage>
</organism>
<feature type="region of interest" description="Disordered" evidence="1">
    <location>
        <begin position="143"/>
        <end position="162"/>
    </location>
</feature>
<feature type="non-terminal residue" evidence="2">
    <location>
        <position position="231"/>
    </location>
</feature>
<gene>
    <name evidence="2" type="ORF">ANANG_G00296670</name>
</gene>
<name>A0A9D3RK17_ANGAN</name>
<evidence type="ECO:0000256" key="1">
    <source>
        <dbReference type="SAM" id="MobiDB-lite"/>
    </source>
</evidence>
<feature type="compositionally biased region" description="Basic and acidic residues" evidence="1">
    <location>
        <begin position="146"/>
        <end position="157"/>
    </location>
</feature>
<dbReference type="Proteomes" id="UP001044222">
    <property type="component" value="Chromosome 17"/>
</dbReference>
<proteinExistence type="predicted"/>
<comment type="caution">
    <text evidence="2">The sequence shown here is derived from an EMBL/GenBank/DDBJ whole genome shotgun (WGS) entry which is preliminary data.</text>
</comment>
<dbReference type="AlphaFoldDB" id="A0A9D3RK17"/>
<evidence type="ECO:0000313" key="3">
    <source>
        <dbReference type="Proteomes" id="UP001044222"/>
    </source>
</evidence>
<dbReference type="EMBL" id="JAFIRN010000017">
    <property type="protein sequence ID" value="KAG5832950.1"/>
    <property type="molecule type" value="Genomic_DNA"/>
</dbReference>
<sequence length="231" mass="26278">MEPDLDPQQRHRCVLQHVHRRNRDLLAPESRRRAGDPALSRVLLRSALQHHEQRVPRVPPERNVGDEGELLAVPGHPDRGEEEQAALPDCRDHKLPGPLHLPGGPAGGIPPLHALEEHPLPEEHHPLEPDHRLHPAPRHLVHRPAHHEPQSAREQRDLVPAGDGGVQLLPRDQLLLDVRRGLLPAHGHRAHLLHRQAAQVDVHLHRLVHPFPHHRRLGHRQAVLRQRKVSF</sequence>
<protein>
    <submittedName>
        <fullName evidence="2">Uncharacterized protein</fullName>
    </submittedName>
</protein>